<dbReference type="GO" id="GO:0003677">
    <property type="term" value="F:DNA binding"/>
    <property type="evidence" value="ECO:0007669"/>
    <property type="project" value="UniProtKB-KW"/>
</dbReference>
<keyword evidence="8" id="KW-1185">Reference proteome</keyword>
<feature type="domain" description="Cyclic nucleotide-binding" evidence="5">
    <location>
        <begin position="13"/>
        <end position="122"/>
    </location>
</feature>
<dbReference type="GO" id="GO:0003700">
    <property type="term" value="F:DNA-binding transcription factor activity"/>
    <property type="evidence" value="ECO:0007669"/>
    <property type="project" value="TreeGrafter"/>
</dbReference>
<dbReference type="InterPro" id="IPR036390">
    <property type="entry name" value="WH_DNA-bd_sf"/>
</dbReference>
<dbReference type="PROSITE" id="PS50042">
    <property type="entry name" value="CNMP_BINDING_3"/>
    <property type="match status" value="1"/>
</dbReference>
<evidence type="ECO:0000313" key="7">
    <source>
        <dbReference type="EMBL" id="PRX41489.1"/>
    </source>
</evidence>
<dbReference type="CDD" id="cd00038">
    <property type="entry name" value="CAP_ED"/>
    <property type="match status" value="1"/>
</dbReference>
<dbReference type="Gene3D" id="1.10.10.10">
    <property type="entry name" value="Winged helix-like DNA-binding domain superfamily/Winged helix DNA-binding domain"/>
    <property type="match status" value="1"/>
</dbReference>
<evidence type="ECO:0000313" key="8">
    <source>
        <dbReference type="Proteomes" id="UP000237797"/>
    </source>
</evidence>
<evidence type="ECO:0000256" key="3">
    <source>
        <dbReference type="ARBA" id="ARBA00023159"/>
    </source>
</evidence>
<dbReference type="SMART" id="SM00419">
    <property type="entry name" value="HTH_CRP"/>
    <property type="match status" value="1"/>
</dbReference>
<keyword evidence="3" id="KW-0010">Activator</keyword>
<dbReference type="InterPro" id="IPR018490">
    <property type="entry name" value="cNMP-bd_dom_sf"/>
</dbReference>
<reference evidence="7 8" key="1">
    <citation type="submission" date="2018-03" db="EMBL/GenBank/DDBJ databases">
        <title>Genomic Encyclopedia of Archaeal and Bacterial Type Strains, Phase II (KMG-II): from individual species to whole genera.</title>
        <authorList>
            <person name="Goeker M."/>
        </authorList>
    </citation>
    <scope>NUCLEOTIDE SEQUENCE [LARGE SCALE GENOMIC DNA]</scope>
    <source>
        <strain evidence="7 8">DSM 44946</strain>
    </source>
</reference>
<protein>
    <submittedName>
        <fullName evidence="7">Transcriptional regulator</fullName>
    </submittedName>
</protein>
<dbReference type="PROSITE" id="PS51063">
    <property type="entry name" value="HTH_CRP_2"/>
    <property type="match status" value="1"/>
</dbReference>
<evidence type="ECO:0000256" key="4">
    <source>
        <dbReference type="ARBA" id="ARBA00023163"/>
    </source>
</evidence>
<accession>A0A2T0LGR1</accession>
<dbReference type="InterPro" id="IPR036388">
    <property type="entry name" value="WH-like_DNA-bd_sf"/>
</dbReference>
<feature type="domain" description="HTH crp-type" evidence="6">
    <location>
        <begin position="147"/>
        <end position="220"/>
    </location>
</feature>
<evidence type="ECO:0000259" key="5">
    <source>
        <dbReference type="PROSITE" id="PS50042"/>
    </source>
</evidence>
<dbReference type="AlphaFoldDB" id="A0A2T0LGR1"/>
<dbReference type="SUPFAM" id="SSF51206">
    <property type="entry name" value="cAMP-binding domain-like"/>
    <property type="match status" value="1"/>
</dbReference>
<dbReference type="Proteomes" id="UP000237797">
    <property type="component" value="Unassembled WGS sequence"/>
</dbReference>
<evidence type="ECO:0000259" key="6">
    <source>
        <dbReference type="PROSITE" id="PS51063"/>
    </source>
</evidence>
<dbReference type="GO" id="GO:0005829">
    <property type="term" value="C:cytosol"/>
    <property type="evidence" value="ECO:0007669"/>
    <property type="project" value="TreeGrafter"/>
</dbReference>
<dbReference type="SUPFAM" id="SSF46785">
    <property type="entry name" value="Winged helix' DNA-binding domain"/>
    <property type="match status" value="1"/>
</dbReference>
<dbReference type="PANTHER" id="PTHR24567">
    <property type="entry name" value="CRP FAMILY TRANSCRIPTIONAL REGULATORY PROTEIN"/>
    <property type="match status" value="1"/>
</dbReference>
<proteinExistence type="predicted"/>
<name>A0A2T0LGR1_9BACL</name>
<keyword evidence="4" id="KW-0804">Transcription</keyword>
<dbReference type="Gene3D" id="2.60.120.10">
    <property type="entry name" value="Jelly Rolls"/>
    <property type="match status" value="1"/>
</dbReference>
<dbReference type="InterPro" id="IPR012318">
    <property type="entry name" value="HTH_CRP"/>
</dbReference>
<evidence type="ECO:0000256" key="2">
    <source>
        <dbReference type="ARBA" id="ARBA00023125"/>
    </source>
</evidence>
<dbReference type="Pfam" id="PF13545">
    <property type="entry name" value="HTH_Crp_2"/>
    <property type="match status" value="1"/>
</dbReference>
<keyword evidence="1" id="KW-0805">Transcription regulation</keyword>
<dbReference type="InterPro" id="IPR014710">
    <property type="entry name" value="RmlC-like_jellyroll"/>
</dbReference>
<organism evidence="7 8">
    <name type="scientific">Planifilum fimeticola</name>
    <dbReference type="NCBI Taxonomy" id="201975"/>
    <lineage>
        <taxon>Bacteria</taxon>
        <taxon>Bacillati</taxon>
        <taxon>Bacillota</taxon>
        <taxon>Bacilli</taxon>
        <taxon>Bacillales</taxon>
        <taxon>Thermoactinomycetaceae</taxon>
        <taxon>Planifilum</taxon>
    </lineage>
</organism>
<dbReference type="PRINTS" id="PR00034">
    <property type="entry name" value="HTHCRP"/>
</dbReference>
<keyword evidence="2" id="KW-0238">DNA-binding</keyword>
<gene>
    <name evidence="7" type="ORF">CLV97_10699</name>
</gene>
<dbReference type="Pfam" id="PF00027">
    <property type="entry name" value="cNMP_binding"/>
    <property type="match status" value="1"/>
</dbReference>
<dbReference type="EMBL" id="PVNE01000006">
    <property type="protein sequence ID" value="PRX41489.1"/>
    <property type="molecule type" value="Genomic_DNA"/>
</dbReference>
<evidence type="ECO:0000256" key="1">
    <source>
        <dbReference type="ARBA" id="ARBA00023015"/>
    </source>
</evidence>
<dbReference type="InterPro" id="IPR000595">
    <property type="entry name" value="cNMP-bd_dom"/>
</dbReference>
<dbReference type="PANTHER" id="PTHR24567:SF26">
    <property type="entry name" value="REGULATORY PROTEIN YEIL"/>
    <property type="match status" value="1"/>
</dbReference>
<dbReference type="SMART" id="SM00100">
    <property type="entry name" value="cNMP"/>
    <property type="match status" value="1"/>
</dbReference>
<comment type="caution">
    <text evidence="7">The sequence shown here is derived from an EMBL/GenBank/DDBJ whole genome shotgun (WGS) entry which is preliminary data.</text>
</comment>
<sequence>MSQLVPLLRNVPLFLDLTDEELERIASIAIPRSYPKKSLIFAEGSPREAVYFIVDGLVKAFKVDANGHEQIVSLLAKGDMFPHTGFFDQSPYPANAEAVKPTRVFAIPIQSFEQLLLSTPTIAVKVLRVLGAKIRELQEKLQELTYQDVRHRICAILLRLAETHGTTQDGTVVLRLPVTHQDLASMAGTTRESVNRMLNDLRRQRILEMNRNHIVLKDVEALKSWADEWRKKR</sequence>
<dbReference type="InterPro" id="IPR050397">
    <property type="entry name" value="Env_Response_Regulators"/>
</dbReference>